<dbReference type="Gene3D" id="1.10.1170.10">
    <property type="entry name" value="Inhibitor Of Apoptosis Protein (2mihbC-IAP-1), Chain A"/>
    <property type="match status" value="3"/>
</dbReference>
<dbReference type="SUPFAM" id="SSF57924">
    <property type="entry name" value="Inhibitor of apoptosis (IAP) repeat"/>
    <property type="match status" value="3"/>
</dbReference>
<reference evidence="2" key="1">
    <citation type="submission" date="2019-08" db="EMBL/GenBank/DDBJ databases">
        <title>The improved chromosome-level genome for the pearl oyster Pinctada fucata martensii using PacBio sequencing and Hi-C.</title>
        <authorList>
            <person name="Zheng Z."/>
        </authorList>
    </citation>
    <scope>NUCLEOTIDE SEQUENCE</scope>
    <source>
        <strain evidence="2">ZZ-2019</strain>
        <tissue evidence="2">Adductor muscle</tissue>
    </source>
</reference>
<dbReference type="InterPro" id="IPR001370">
    <property type="entry name" value="BIR_rpt"/>
</dbReference>
<dbReference type="GO" id="GO:0006915">
    <property type="term" value="P:apoptotic process"/>
    <property type="evidence" value="ECO:0007669"/>
    <property type="project" value="UniProtKB-KW"/>
</dbReference>
<dbReference type="GO" id="GO:0043027">
    <property type="term" value="F:cysteine-type endopeptidase inhibitor activity involved in apoptotic process"/>
    <property type="evidence" value="ECO:0007669"/>
    <property type="project" value="TreeGrafter"/>
</dbReference>
<dbReference type="AlphaFoldDB" id="A0AA88YEN7"/>
<dbReference type="PROSITE" id="PS50143">
    <property type="entry name" value="BIR_REPEAT_2"/>
    <property type="match status" value="3"/>
</dbReference>
<protein>
    <submittedName>
        <fullName evidence="2">Uncharacterized protein</fullName>
    </submittedName>
</protein>
<dbReference type="GO" id="GO:0005634">
    <property type="term" value="C:nucleus"/>
    <property type="evidence" value="ECO:0007669"/>
    <property type="project" value="TreeGrafter"/>
</dbReference>
<dbReference type="Proteomes" id="UP001186944">
    <property type="component" value="Unassembled WGS sequence"/>
</dbReference>
<dbReference type="PROSITE" id="PS01282">
    <property type="entry name" value="BIR_REPEAT_1"/>
    <property type="match status" value="1"/>
</dbReference>
<organism evidence="2 3">
    <name type="scientific">Pinctada imbricata</name>
    <name type="common">Atlantic pearl-oyster</name>
    <name type="synonym">Pinctada martensii</name>
    <dbReference type="NCBI Taxonomy" id="66713"/>
    <lineage>
        <taxon>Eukaryota</taxon>
        <taxon>Metazoa</taxon>
        <taxon>Spiralia</taxon>
        <taxon>Lophotrochozoa</taxon>
        <taxon>Mollusca</taxon>
        <taxon>Bivalvia</taxon>
        <taxon>Autobranchia</taxon>
        <taxon>Pteriomorphia</taxon>
        <taxon>Pterioida</taxon>
        <taxon>Pterioidea</taxon>
        <taxon>Pteriidae</taxon>
        <taxon>Pinctada</taxon>
    </lineage>
</organism>
<evidence type="ECO:0000313" key="2">
    <source>
        <dbReference type="EMBL" id="KAK3097987.1"/>
    </source>
</evidence>
<evidence type="ECO:0000256" key="1">
    <source>
        <dbReference type="ARBA" id="ARBA00022703"/>
    </source>
</evidence>
<dbReference type="Pfam" id="PF00653">
    <property type="entry name" value="BIR"/>
    <property type="match status" value="3"/>
</dbReference>
<accession>A0AA88YEN7</accession>
<sequence length="519" mass="60252">MKKSSNTVLIKWKDVTKLKVSLLRKLTKISCLPWFKSHALEIFDTQGNNLVQSKSLSEFRKADKKPDSYNEYGSDGDSVLSRLRYLFQVSEQVLTWRFEYIVPIYYVMKQPNPFFESTLFRLSTYSKWPPKAPQIFSSYLVDAGFYFDQNSEEILCFSCGLCINVSELEYHSSRCSVLQMHLQYSEKCEYALNKMREISGSDTIDGRQPAVPRDELECSNVELARSNGHSQLNSFVPVVPEKEEYSSMAQVASTTEKDFSYSSMQFAQPTSDEDAVPLCVSSSHQEVVLPSIHLMQKDLSYGQKSRQQNAEVSAAGMPRVYNYDLKHPEYKETEKRMKSFRTPNTPQILIMKMYDIVVAGFFFTGESDIVRCFCCDMGLAEWMEEDVPWEEHAKHSPRCPYLIEEMGEEFISRVQAQWSRIYSPKHPAYTEYNLRLESFRTFPEYVTQRRDEIAAAGFFYTGELDIVRCHYCDGGLRDWEPGDEPWLEHAKWFPFCKYLLKVKGRDYVENAVSSNIEEV</sequence>
<dbReference type="CDD" id="cd00022">
    <property type="entry name" value="BIR"/>
    <property type="match status" value="2"/>
</dbReference>
<dbReference type="PANTHER" id="PTHR10044">
    <property type="entry name" value="INHIBITOR OF APOPTOSIS"/>
    <property type="match status" value="1"/>
</dbReference>
<comment type="caution">
    <text evidence="2">The sequence shown here is derived from an EMBL/GenBank/DDBJ whole genome shotgun (WGS) entry which is preliminary data.</text>
</comment>
<name>A0AA88YEN7_PINIB</name>
<dbReference type="GO" id="GO:0005737">
    <property type="term" value="C:cytoplasm"/>
    <property type="evidence" value="ECO:0007669"/>
    <property type="project" value="TreeGrafter"/>
</dbReference>
<dbReference type="FunFam" id="1.10.1170.10:FF:000003">
    <property type="entry name" value="E3 ubiquitin-protein ligase XIAP"/>
    <property type="match status" value="1"/>
</dbReference>
<dbReference type="EMBL" id="VSWD01000007">
    <property type="protein sequence ID" value="KAK3097987.1"/>
    <property type="molecule type" value="Genomic_DNA"/>
</dbReference>
<dbReference type="GO" id="GO:0043066">
    <property type="term" value="P:negative regulation of apoptotic process"/>
    <property type="evidence" value="ECO:0007669"/>
    <property type="project" value="TreeGrafter"/>
</dbReference>
<keyword evidence="3" id="KW-1185">Reference proteome</keyword>
<gene>
    <name evidence="2" type="ORF">FSP39_015077</name>
</gene>
<proteinExistence type="predicted"/>
<evidence type="ECO:0000313" key="3">
    <source>
        <dbReference type="Proteomes" id="UP001186944"/>
    </source>
</evidence>
<dbReference type="GO" id="GO:0051726">
    <property type="term" value="P:regulation of cell cycle"/>
    <property type="evidence" value="ECO:0007669"/>
    <property type="project" value="TreeGrafter"/>
</dbReference>
<keyword evidence="1" id="KW-0053">Apoptosis</keyword>
<dbReference type="PANTHER" id="PTHR10044:SF139">
    <property type="entry name" value="DEATH-ASSOCIATED INHIBITOR OF APOPTOSIS 2"/>
    <property type="match status" value="1"/>
</dbReference>
<dbReference type="SMART" id="SM00238">
    <property type="entry name" value="BIR"/>
    <property type="match status" value="3"/>
</dbReference>
<dbReference type="InterPro" id="IPR050784">
    <property type="entry name" value="IAP"/>
</dbReference>